<keyword evidence="3 10" id="KW-0963">Cytoplasm</keyword>
<evidence type="ECO:0000256" key="13">
    <source>
        <dbReference type="PROSITE-ProRule" id="PRU00409"/>
    </source>
</evidence>
<dbReference type="PANTHER" id="PTHR23132">
    <property type="entry name" value="D-ALANINE--D-ALANINE LIGASE"/>
    <property type="match status" value="1"/>
</dbReference>
<keyword evidence="7 10" id="KW-0133">Cell shape</keyword>
<keyword evidence="5 13" id="KW-0547">Nucleotide-binding</keyword>
<evidence type="ECO:0000256" key="1">
    <source>
        <dbReference type="ARBA" id="ARBA00004496"/>
    </source>
</evidence>
<dbReference type="Pfam" id="PF07478">
    <property type="entry name" value="Dala_Dala_lig_C"/>
    <property type="match status" value="1"/>
</dbReference>
<keyword evidence="6 13" id="KW-0067">ATP-binding</keyword>
<dbReference type="PIRSF" id="PIRSF039102">
    <property type="entry name" value="Ddl/VanB"/>
    <property type="match status" value="1"/>
</dbReference>
<dbReference type="InterPro" id="IPR013815">
    <property type="entry name" value="ATP_grasp_subdomain_1"/>
</dbReference>
<dbReference type="InterPro" id="IPR016185">
    <property type="entry name" value="PreATP-grasp_dom_sf"/>
</dbReference>
<dbReference type="HAMAP" id="MF_00047">
    <property type="entry name" value="Dala_Dala_lig"/>
    <property type="match status" value="1"/>
</dbReference>
<keyword evidence="16" id="KW-1185">Reference proteome</keyword>
<dbReference type="EMBL" id="AP019367">
    <property type="protein sequence ID" value="BBH50988.1"/>
    <property type="molecule type" value="Genomic_DNA"/>
</dbReference>
<dbReference type="AlphaFoldDB" id="A0A3G9K069"/>
<evidence type="ECO:0000256" key="2">
    <source>
        <dbReference type="ARBA" id="ARBA00010871"/>
    </source>
</evidence>
<comment type="pathway">
    <text evidence="10">Cell wall biogenesis; peptidoglycan biosynthesis.</text>
</comment>
<dbReference type="NCBIfam" id="TIGR01205">
    <property type="entry name" value="D_ala_D_alaTIGR"/>
    <property type="match status" value="1"/>
</dbReference>
<dbReference type="NCBIfam" id="NF002378">
    <property type="entry name" value="PRK01372.1"/>
    <property type="match status" value="1"/>
</dbReference>
<feature type="binding site" evidence="12">
    <location>
        <position position="274"/>
    </location>
    <ligand>
        <name>Mg(2+)</name>
        <dbReference type="ChEBI" id="CHEBI:18420"/>
        <label>2</label>
    </ligand>
</feature>
<evidence type="ECO:0000256" key="10">
    <source>
        <dbReference type="HAMAP-Rule" id="MF_00047"/>
    </source>
</evidence>
<sequence>MADVTNCKVAVLCGGWSDEREVSLTSGRASAQALLEAGFAKVDTYDIADREFVHAIADGGYDVAFVALHGRYGEDGCVQGFLELLGIPYTCSGVLASALATDKAMAKDIYREHGIPTPKEVCLYKGEGYDVVDLVGRVGLPAFVKPVSSGSSYGITRVTEASELPAAIEEAFHFDTRVLVEAAVVGTEITVPVLGNEDVRALEAIEVRYDTDFYDLSVKYDDPSKHHVIPPELPADVVERAKELACMAHRALGCSGTSRSDFMVDADGVPYIIETNVIPGMTPRSLLPDAASRAGMGFPQLCRKLVELALERGSRTTKRTND</sequence>
<dbReference type="GO" id="GO:0046872">
    <property type="term" value="F:metal ion binding"/>
    <property type="evidence" value="ECO:0007669"/>
    <property type="project" value="UniProtKB-KW"/>
</dbReference>
<evidence type="ECO:0000313" key="16">
    <source>
        <dbReference type="Proteomes" id="UP000273154"/>
    </source>
</evidence>
<reference evidence="16" key="1">
    <citation type="submission" date="2018-11" db="EMBL/GenBank/DDBJ databases">
        <title>Comparative genomics of Parolsenella catena and Libanicoccus massiliensis: Reclassification of Libanicoccus massiliensis as Parolsenella massiliensis comb. nov.</title>
        <authorList>
            <person name="Sakamoto M."/>
            <person name="Ikeyama N."/>
            <person name="Murakami T."/>
            <person name="Mori H."/>
            <person name="Yuki M."/>
            <person name="Ohkuma M."/>
        </authorList>
    </citation>
    <scope>NUCLEOTIDE SEQUENCE [LARGE SCALE GENOMIC DNA]</scope>
    <source>
        <strain evidence="16">JCM 31932</strain>
    </source>
</reference>
<comment type="function">
    <text evidence="10">Cell wall formation.</text>
</comment>
<keyword evidence="12" id="KW-0479">Metal-binding</keyword>
<feature type="active site" evidence="11">
    <location>
        <position position="19"/>
    </location>
</feature>
<comment type="catalytic activity">
    <reaction evidence="10">
        <text>2 D-alanine + ATP = D-alanyl-D-alanine + ADP + phosphate + H(+)</text>
        <dbReference type="Rhea" id="RHEA:11224"/>
        <dbReference type="ChEBI" id="CHEBI:15378"/>
        <dbReference type="ChEBI" id="CHEBI:30616"/>
        <dbReference type="ChEBI" id="CHEBI:43474"/>
        <dbReference type="ChEBI" id="CHEBI:57416"/>
        <dbReference type="ChEBI" id="CHEBI:57822"/>
        <dbReference type="ChEBI" id="CHEBI:456216"/>
        <dbReference type="EC" id="6.3.2.4"/>
    </reaction>
</comment>
<dbReference type="GO" id="GO:0005737">
    <property type="term" value="C:cytoplasm"/>
    <property type="evidence" value="ECO:0007669"/>
    <property type="project" value="UniProtKB-SubCell"/>
</dbReference>
<keyword evidence="4 10" id="KW-0436">Ligase</keyword>
<evidence type="ECO:0000256" key="3">
    <source>
        <dbReference type="ARBA" id="ARBA00022490"/>
    </source>
</evidence>
<evidence type="ECO:0000256" key="4">
    <source>
        <dbReference type="ARBA" id="ARBA00022598"/>
    </source>
</evidence>
<feature type="active site" evidence="11">
    <location>
        <position position="285"/>
    </location>
</feature>
<name>A0A3G9K069_9ACTN</name>
<evidence type="ECO:0000256" key="6">
    <source>
        <dbReference type="ARBA" id="ARBA00022840"/>
    </source>
</evidence>
<feature type="domain" description="ATP-grasp" evidence="14">
    <location>
        <begin position="107"/>
        <end position="307"/>
    </location>
</feature>
<dbReference type="Proteomes" id="UP000273154">
    <property type="component" value="Chromosome"/>
</dbReference>
<dbReference type="EC" id="6.3.2.4" evidence="10"/>
<dbReference type="SUPFAM" id="SSF56059">
    <property type="entry name" value="Glutathione synthetase ATP-binding domain-like"/>
    <property type="match status" value="1"/>
</dbReference>
<accession>A0A3G9K069</accession>
<dbReference type="KEGG" id="pcat:Pcatena_15750"/>
<proteinExistence type="inferred from homology"/>
<evidence type="ECO:0000313" key="15">
    <source>
        <dbReference type="EMBL" id="BBH50988.1"/>
    </source>
</evidence>
<dbReference type="PANTHER" id="PTHR23132:SF23">
    <property type="entry name" value="D-ALANINE--D-ALANINE LIGASE B"/>
    <property type="match status" value="1"/>
</dbReference>
<dbReference type="OrthoDB" id="9813261at2"/>
<keyword evidence="8 10" id="KW-0573">Peptidoglycan synthesis</keyword>
<organism evidence="15 16">
    <name type="scientific">Parolsenella catena</name>
    <dbReference type="NCBI Taxonomy" id="2003188"/>
    <lineage>
        <taxon>Bacteria</taxon>
        <taxon>Bacillati</taxon>
        <taxon>Actinomycetota</taxon>
        <taxon>Coriobacteriia</taxon>
        <taxon>Coriobacteriales</taxon>
        <taxon>Atopobiaceae</taxon>
        <taxon>Parolsenella</taxon>
    </lineage>
</organism>
<dbReference type="GO" id="GO:0009252">
    <property type="term" value="P:peptidoglycan biosynthetic process"/>
    <property type="evidence" value="ECO:0007669"/>
    <property type="project" value="UniProtKB-UniRule"/>
</dbReference>
<dbReference type="InterPro" id="IPR000291">
    <property type="entry name" value="D-Ala_lig_Van_CS"/>
</dbReference>
<keyword evidence="9 10" id="KW-0961">Cell wall biogenesis/degradation</keyword>
<dbReference type="UniPathway" id="UPA00219"/>
<evidence type="ECO:0000256" key="11">
    <source>
        <dbReference type="PIRSR" id="PIRSR039102-1"/>
    </source>
</evidence>
<protein>
    <recommendedName>
        <fullName evidence="10">D-alanine--D-alanine ligase</fullName>
        <ecNumber evidence="10">6.3.2.4</ecNumber>
    </recommendedName>
    <alternativeName>
        <fullName evidence="10">D-Ala-D-Ala ligase</fullName>
    </alternativeName>
    <alternativeName>
        <fullName evidence="10">D-alanylalanine synthetase</fullName>
    </alternativeName>
</protein>
<dbReference type="SUPFAM" id="SSF52440">
    <property type="entry name" value="PreATP-grasp domain"/>
    <property type="match status" value="1"/>
</dbReference>
<dbReference type="GO" id="GO:0008360">
    <property type="term" value="P:regulation of cell shape"/>
    <property type="evidence" value="ECO:0007669"/>
    <property type="project" value="UniProtKB-KW"/>
</dbReference>
<dbReference type="Gene3D" id="3.30.470.20">
    <property type="entry name" value="ATP-grasp fold, B domain"/>
    <property type="match status" value="1"/>
</dbReference>
<comment type="subcellular location">
    <subcellularLocation>
        <location evidence="1 10">Cytoplasm</location>
    </subcellularLocation>
</comment>
<evidence type="ECO:0000259" key="14">
    <source>
        <dbReference type="PROSITE" id="PS50975"/>
    </source>
</evidence>
<dbReference type="PROSITE" id="PS50975">
    <property type="entry name" value="ATP_GRASP"/>
    <property type="match status" value="1"/>
</dbReference>
<dbReference type="GO" id="GO:0005524">
    <property type="term" value="F:ATP binding"/>
    <property type="evidence" value="ECO:0007669"/>
    <property type="project" value="UniProtKB-UniRule"/>
</dbReference>
<keyword evidence="12" id="KW-0464">Manganese</keyword>
<gene>
    <name evidence="15" type="primary">ddlA_2</name>
    <name evidence="10" type="synonym">ddl</name>
    <name evidence="15" type="ORF">Pcatena_15750</name>
</gene>
<evidence type="ECO:0000256" key="5">
    <source>
        <dbReference type="ARBA" id="ARBA00022741"/>
    </source>
</evidence>
<dbReference type="GO" id="GO:0008716">
    <property type="term" value="F:D-alanine-D-alanine ligase activity"/>
    <property type="evidence" value="ECO:0007669"/>
    <property type="project" value="UniProtKB-UniRule"/>
</dbReference>
<dbReference type="InterPro" id="IPR011095">
    <property type="entry name" value="Dala_Dala_lig_C"/>
</dbReference>
<dbReference type="InterPro" id="IPR011127">
    <property type="entry name" value="Dala_Dala_lig_N"/>
</dbReference>
<feature type="binding site" evidence="12">
    <location>
        <position position="276"/>
    </location>
    <ligand>
        <name>Mg(2+)</name>
        <dbReference type="ChEBI" id="CHEBI:18420"/>
        <label>2</label>
    </ligand>
</feature>
<comment type="cofactor">
    <cofactor evidence="12">
        <name>Mg(2+)</name>
        <dbReference type="ChEBI" id="CHEBI:18420"/>
    </cofactor>
    <cofactor evidence="12">
        <name>Mn(2+)</name>
        <dbReference type="ChEBI" id="CHEBI:29035"/>
    </cofactor>
    <text evidence="12">Binds 2 magnesium or manganese ions per subunit.</text>
</comment>
<comment type="similarity">
    <text evidence="2 10">Belongs to the D-alanine--D-alanine ligase family.</text>
</comment>
<dbReference type="Gene3D" id="3.40.50.20">
    <property type="match status" value="1"/>
</dbReference>
<dbReference type="RefSeq" id="WP_126423234.1">
    <property type="nucleotide sequence ID" value="NZ_AP019367.1"/>
</dbReference>
<evidence type="ECO:0000256" key="7">
    <source>
        <dbReference type="ARBA" id="ARBA00022960"/>
    </source>
</evidence>
<dbReference type="Pfam" id="PF01820">
    <property type="entry name" value="Dala_Dala_lig_N"/>
    <property type="match status" value="1"/>
</dbReference>
<dbReference type="Gene3D" id="3.30.1490.20">
    <property type="entry name" value="ATP-grasp fold, A domain"/>
    <property type="match status" value="1"/>
</dbReference>
<feature type="active site" evidence="11">
    <location>
        <position position="151"/>
    </location>
</feature>
<dbReference type="InterPro" id="IPR011761">
    <property type="entry name" value="ATP-grasp"/>
</dbReference>
<feature type="binding site" evidence="12">
    <location>
        <position position="261"/>
    </location>
    <ligand>
        <name>Mg(2+)</name>
        <dbReference type="ChEBI" id="CHEBI:18420"/>
        <label>1</label>
    </ligand>
</feature>
<dbReference type="GO" id="GO:0071555">
    <property type="term" value="P:cell wall organization"/>
    <property type="evidence" value="ECO:0007669"/>
    <property type="project" value="UniProtKB-KW"/>
</dbReference>
<evidence type="ECO:0000256" key="12">
    <source>
        <dbReference type="PIRSR" id="PIRSR039102-3"/>
    </source>
</evidence>
<dbReference type="PROSITE" id="PS00843">
    <property type="entry name" value="DALA_DALA_LIGASE_1"/>
    <property type="match status" value="1"/>
</dbReference>
<evidence type="ECO:0000256" key="8">
    <source>
        <dbReference type="ARBA" id="ARBA00022984"/>
    </source>
</evidence>
<dbReference type="GeneID" id="88849717"/>
<dbReference type="InterPro" id="IPR005905">
    <property type="entry name" value="D_ala_D_ala"/>
</dbReference>
<feature type="binding site" evidence="12">
    <location>
        <position position="274"/>
    </location>
    <ligand>
        <name>Mg(2+)</name>
        <dbReference type="ChEBI" id="CHEBI:18420"/>
        <label>1</label>
    </ligand>
</feature>
<evidence type="ECO:0000256" key="9">
    <source>
        <dbReference type="ARBA" id="ARBA00023316"/>
    </source>
</evidence>
<keyword evidence="12" id="KW-0460">Magnesium</keyword>